<reference evidence="2 3" key="1">
    <citation type="submission" date="2018-06" db="EMBL/GenBank/DDBJ databases">
        <title>Genomic Encyclopedia of Archaeal and Bacterial Type Strains, Phase II (KMG-II): from individual species to whole genera.</title>
        <authorList>
            <person name="Goeker M."/>
        </authorList>
    </citation>
    <scope>NUCLEOTIDE SEQUENCE [LARGE SCALE GENOMIC DNA]</scope>
    <source>
        <strain evidence="2 3">DSM 27372</strain>
    </source>
</reference>
<name>A0A318URI7_9SPHI</name>
<keyword evidence="3" id="KW-1185">Reference proteome</keyword>
<evidence type="ECO:0000313" key="2">
    <source>
        <dbReference type="EMBL" id="PYF74189.1"/>
    </source>
</evidence>
<proteinExistence type="predicted"/>
<gene>
    <name evidence="2" type="ORF">B0O44_104360</name>
</gene>
<dbReference type="Proteomes" id="UP000248198">
    <property type="component" value="Unassembled WGS sequence"/>
</dbReference>
<accession>A0A318URI7</accession>
<protein>
    <submittedName>
        <fullName evidence="2">Uncharacterized protein</fullName>
    </submittedName>
</protein>
<evidence type="ECO:0000256" key="1">
    <source>
        <dbReference type="SAM" id="Coils"/>
    </source>
</evidence>
<dbReference type="AlphaFoldDB" id="A0A318URI7"/>
<comment type="caution">
    <text evidence="2">The sequence shown here is derived from an EMBL/GenBank/DDBJ whole genome shotgun (WGS) entry which is preliminary data.</text>
</comment>
<feature type="coiled-coil region" evidence="1">
    <location>
        <begin position="220"/>
        <end position="250"/>
    </location>
</feature>
<dbReference type="RefSeq" id="WP_211321372.1">
    <property type="nucleotide sequence ID" value="NZ_QKLU01000004.1"/>
</dbReference>
<keyword evidence="1" id="KW-0175">Coiled coil</keyword>
<dbReference type="EMBL" id="QKLU01000004">
    <property type="protein sequence ID" value="PYF74189.1"/>
    <property type="molecule type" value="Genomic_DNA"/>
</dbReference>
<sequence>MKEQIVTIFLIMLSALSFGQTLSEKQQLNARATGYGIVAAKNPGKSFSIYVIPWDGINSLEYNANNQINSGWHAQAAVKGNYFSQSFDGSDFSRYSSVVLSEEEFNAYKSLGTQWWIICSDLSPFSNTSIRTLENGNILVGKTVQTNSGYKLDINGKIRANEIVVNTSGADFVFEENYKLKSLSEVEAFVKEHKHLPGVNSANEMQKEGVALSEFQTTLLQKIEELTLHLIEQNKRLKKQEKQIRELSAFRRKN</sequence>
<organism evidence="2 3">
    <name type="scientific">Pedobacter nutrimenti</name>
    <dbReference type="NCBI Taxonomy" id="1241337"/>
    <lineage>
        <taxon>Bacteria</taxon>
        <taxon>Pseudomonadati</taxon>
        <taxon>Bacteroidota</taxon>
        <taxon>Sphingobacteriia</taxon>
        <taxon>Sphingobacteriales</taxon>
        <taxon>Sphingobacteriaceae</taxon>
        <taxon>Pedobacter</taxon>
    </lineage>
</organism>
<evidence type="ECO:0000313" key="3">
    <source>
        <dbReference type="Proteomes" id="UP000248198"/>
    </source>
</evidence>